<keyword evidence="8" id="KW-1185">Reference proteome</keyword>
<dbReference type="GO" id="GO:0005199">
    <property type="term" value="F:structural constituent of cell wall"/>
    <property type="evidence" value="ECO:0007669"/>
    <property type="project" value="InterPro"/>
</dbReference>
<evidence type="ECO:0000256" key="2">
    <source>
        <dbReference type="ARBA" id="ARBA00010446"/>
    </source>
</evidence>
<dbReference type="AlphaFoldDB" id="A0A9P5Y6T1"/>
<dbReference type="GO" id="GO:0009277">
    <property type="term" value="C:fungal-type cell wall"/>
    <property type="evidence" value="ECO:0007669"/>
    <property type="project" value="InterPro"/>
</dbReference>
<gene>
    <name evidence="7" type="ORF">BDZ94DRAFT_1164046</name>
</gene>
<reference evidence="7" key="1">
    <citation type="submission" date="2020-11" db="EMBL/GenBank/DDBJ databases">
        <authorList>
            <consortium name="DOE Joint Genome Institute"/>
            <person name="Ahrendt S."/>
            <person name="Riley R."/>
            <person name="Andreopoulos W."/>
            <person name="Labutti K."/>
            <person name="Pangilinan J."/>
            <person name="Ruiz-Duenas F.J."/>
            <person name="Barrasa J.M."/>
            <person name="Sanchez-Garcia M."/>
            <person name="Camarero S."/>
            <person name="Miyauchi S."/>
            <person name="Serrano A."/>
            <person name="Linde D."/>
            <person name="Babiker R."/>
            <person name="Drula E."/>
            <person name="Ayuso-Fernandez I."/>
            <person name="Pacheco R."/>
            <person name="Padilla G."/>
            <person name="Ferreira P."/>
            <person name="Barriuso J."/>
            <person name="Kellner H."/>
            <person name="Castanera R."/>
            <person name="Alfaro M."/>
            <person name="Ramirez L."/>
            <person name="Pisabarro A.G."/>
            <person name="Kuo A."/>
            <person name="Tritt A."/>
            <person name="Lipzen A."/>
            <person name="He G."/>
            <person name="Yan M."/>
            <person name="Ng V."/>
            <person name="Cullen D."/>
            <person name="Martin F."/>
            <person name="Rosso M.-N."/>
            <person name="Henrissat B."/>
            <person name="Hibbett D."/>
            <person name="Martinez A.T."/>
            <person name="Grigoriev I.V."/>
        </authorList>
    </citation>
    <scope>NUCLEOTIDE SEQUENCE</scope>
    <source>
        <strain evidence="7">CBS 247.69</strain>
    </source>
</reference>
<evidence type="ECO:0000256" key="4">
    <source>
        <dbReference type="ARBA" id="ARBA00022525"/>
    </source>
</evidence>
<evidence type="ECO:0000256" key="1">
    <source>
        <dbReference type="ARBA" id="ARBA00004191"/>
    </source>
</evidence>
<dbReference type="EMBL" id="MU150263">
    <property type="protein sequence ID" value="KAF9463333.1"/>
    <property type="molecule type" value="Genomic_DNA"/>
</dbReference>
<dbReference type="OrthoDB" id="4225815at2759"/>
<proteinExistence type="inferred from homology"/>
<dbReference type="SMART" id="SM00075">
    <property type="entry name" value="HYDRO"/>
    <property type="match status" value="1"/>
</dbReference>
<feature type="signal peptide" evidence="6">
    <location>
        <begin position="1"/>
        <end position="19"/>
    </location>
</feature>
<comment type="caution">
    <text evidence="7">The sequence shown here is derived from an EMBL/GenBank/DDBJ whole genome shotgun (WGS) entry which is preliminary data.</text>
</comment>
<keyword evidence="4 6" id="KW-0964">Secreted</keyword>
<feature type="chain" id="PRO_5040539898" description="Hydrophobin" evidence="6">
    <location>
        <begin position="20"/>
        <end position="111"/>
    </location>
</feature>
<organism evidence="7 8">
    <name type="scientific">Collybia nuda</name>
    <dbReference type="NCBI Taxonomy" id="64659"/>
    <lineage>
        <taxon>Eukaryota</taxon>
        <taxon>Fungi</taxon>
        <taxon>Dikarya</taxon>
        <taxon>Basidiomycota</taxon>
        <taxon>Agaricomycotina</taxon>
        <taxon>Agaricomycetes</taxon>
        <taxon>Agaricomycetidae</taxon>
        <taxon>Agaricales</taxon>
        <taxon>Tricholomatineae</taxon>
        <taxon>Clitocybaceae</taxon>
        <taxon>Collybia</taxon>
    </lineage>
</organism>
<keyword evidence="5 6" id="KW-1015">Disulfide bond</keyword>
<dbReference type="InterPro" id="IPR001338">
    <property type="entry name" value="Class_I_Hydrophobin"/>
</dbReference>
<name>A0A9P5Y6T1_9AGAR</name>
<keyword evidence="6" id="KW-0732">Signal</keyword>
<dbReference type="CDD" id="cd23507">
    <property type="entry name" value="hydrophobin_I"/>
    <property type="match status" value="1"/>
</dbReference>
<evidence type="ECO:0000256" key="6">
    <source>
        <dbReference type="RuleBase" id="RU365009"/>
    </source>
</evidence>
<sequence length="111" mass="11290">MFSKAAVLAIVSFALSVAAVSSGSDYECNTDKIYCCEQIQESQSKAGAEIAKTIAGLDVQTLTGRIGAACSPITVVGASDGGTCTTQPVCCEKNYDNGAVVANCSPINAPF</sequence>
<evidence type="ECO:0000313" key="8">
    <source>
        <dbReference type="Proteomes" id="UP000807353"/>
    </source>
</evidence>
<accession>A0A9P5Y6T1</accession>
<protein>
    <recommendedName>
        <fullName evidence="6">Hydrophobin</fullName>
    </recommendedName>
</protein>
<dbReference type="Proteomes" id="UP000807353">
    <property type="component" value="Unassembled WGS sequence"/>
</dbReference>
<keyword evidence="3 6" id="KW-0134">Cell wall</keyword>
<dbReference type="Pfam" id="PF01185">
    <property type="entry name" value="Hydrophobin"/>
    <property type="match status" value="1"/>
</dbReference>
<evidence type="ECO:0000256" key="3">
    <source>
        <dbReference type="ARBA" id="ARBA00022512"/>
    </source>
</evidence>
<comment type="similarity">
    <text evidence="2 6">Belongs to the fungal hydrophobin family.</text>
</comment>
<evidence type="ECO:0000313" key="7">
    <source>
        <dbReference type="EMBL" id="KAF9463333.1"/>
    </source>
</evidence>
<comment type="subcellular location">
    <subcellularLocation>
        <location evidence="1 6">Secreted</location>
        <location evidence="1 6">Cell wall</location>
    </subcellularLocation>
</comment>
<evidence type="ECO:0000256" key="5">
    <source>
        <dbReference type="ARBA" id="ARBA00023157"/>
    </source>
</evidence>